<keyword evidence="2" id="KW-0812">Transmembrane</keyword>
<feature type="compositionally biased region" description="Low complexity" evidence="1">
    <location>
        <begin position="65"/>
        <end position="81"/>
    </location>
</feature>
<feature type="transmembrane region" description="Helical" evidence="2">
    <location>
        <begin position="120"/>
        <end position="143"/>
    </location>
</feature>
<dbReference type="Proteomes" id="UP001390339">
    <property type="component" value="Unassembled WGS sequence"/>
</dbReference>
<protein>
    <submittedName>
        <fullName evidence="3">Di-copper centre-containing protein</fullName>
    </submittedName>
</protein>
<keyword evidence="4" id="KW-1185">Reference proteome</keyword>
<organism evidence="3 4">
    <name type="scientific">Apiospora arundinis</name>
    <dbReference type="NCBI Taxonomy" id="335852"/>
    <lineage>
        <taxon>Eukaryota</taxon>
        <taxon>Fungi</taxon>
        <taxon>Dikarya</taxon>
        <taxon>Ascomycota</taxon>
        <taxon>Pezizomycotina</taxon>
        <taxon>Sordariomycetes</taxon>
        <taxon>Xylariomycetidae</taxon>
        <taxon>Amphisphaeriales</taxon>
        <taxon>Apiosporaceae</taxon>
        <taxon>Apiospora</taxon>
    </lineage>
</organism>
<accession>A0ABR2HSK2</accession>
<feature type="compositionally biased region" description="Low complexity" evidence="1">
    <location>
        <begin position="88"/>
        <end position="97"/>
    </location>
</feature>
<evidence type="ECO:0000256" key="2">
    <source>
        <dbReference type="SAM" id="Phobius"/>
    </source>
</evidence>
<name>A0ABR2HSK2_9PEZI</name>
<comment type="caution">
    <text evidence="3">The sequence shown here is derived from an EMBL/GenBank/DDBJ whole genome shotgun (WGS) entry which is preliminary data.</text>
</comment>
<keyword evidence="2" id="KW-1133">Transmembrane helix</keyword>
<feature type="compositionally biased region" description="Polar residues" evidence="1">
    <location>
        <begin position="105"/>
        <end position="115"/>
    </location>
</feature>
<reference evidence="3 4" key="1">
    <citation type="journal article" date="2024" name="IMA Fungus">
        <title>Apiospora arundinis, a panoply of carbohydrate-active enzymes and secondary metabolites.</title>
        <authorList>
            <person name="Sorensen T."/>
            <person name="Petersen C."/>
            <person name="Muurmann A.T."/>
            <person name="Christiansen J.V."/>
            <person name="Brundto M.L."/>
            <person name="Overgaard C.K."/>
            <person name="Boysen A.T."/>
            <person name="Wollenberg R.D."/>
            <person name="Larsen T.O."/>
            <person name="Sorensen J.L."/>
            <person name="Nielsen K.L."/>
            <person name="Sondergaard T.E."/>
        </authorList>
    </citation>
    <scope>NUCLEOTIDE SEQUENCE [LARGE SCALE GENOMIC DNA]</scope>
    <source>
        <strain evidence="3 4">AAU 773</strain>
    </source>
</reference>
<evidence type="ECO:0000256" key="1">
    <source>
        <dbReference type="SAM" id="MobiDB-lite"/>
    </source>
</evidence>
<sequence>MASPPTDCPKGELFYVCNINQFRGCCPWDPCSDVAGCTKPPSPHGITITSSISFASSISPISSVSTSVPTSVPTPATVPSIATPGKESPTPTTLPSPSAGPNADLSPNNQPQEHTSNRTALFVGVGVGTGMLFLLSFFAVWFWMRRRKNADDTTFVMCTSNADEGEMTSPNAGYQAYQTVSPASRQAQQPAQIDNGASPANNISLVELPADAIAPDTSNPCTIRFQPADQRPDVSNGECVTSWSHFQHTSIP</sequence>
<evidence type="ECO:0000313" key="4">
    <source>
        <dbReference type="Proteomes" id="UP001390339"/>
    </source>
</evidence>
<evidence type="ECO:0000313" key="3">
    <source>
        <dbReference type="EMBL" id="KAK8851800.1"/>
    </source>
</evidence>
<feature type="region of interest" description="Disordered" evidence="1">
    <location>
        <begin position="65"/>
        <end position="115"/>
    </location>
</feature>
<keyword evidence="2" id="KW-0472">Membrane</keyword>
<dbReference type="EMBL" id="JAPCWZ010000009">
    <property type="protein sequence ID" value="KAK8851800.1"/>
    <property type="molecule type" value="Genomic_DNA"/>
</dbReference>
<proteinExistence type="predicted"/>
<gene>
    <name evidence="3" type="ORF">PGQ11_014279</name>
</gene>